<dbReference type="AlphaFoldDB" id="Q5P2L3"/>
<protein>
    <recommendedName>
        <fullName evidence="2">SPOR domain-containing protein</fullName>
    </recommendedName>
</protein>
<dbReference type="GO" id="GO:0042834">
    <property type="term" value="F:peptidoglycan binding"/>
    <property type="evidence" value="ECO:0007669"/>
    <property type="project" value="InterPro"/>
</dbReference>
<feature type="compositionally biased region" description="Pro residues" evidence="1">
    <location>
        <begin position="73"/>
        <end position="82"/>
    </location>
</feature>
<accession>Q5P2L3</accession>
<sequence>MHPMPAMRLIFIVLILSNLLAFASTRGWLGAAVPDGEPERLTNQLNPGRIILHPQQPASDRAQARAAEAEPTAPAPAIPPFTAPATELPLTANSAAHQPDVASVAVETPVEPLACAAYRGLAGSQADALTAQAQAVAGLQVERTTTSAPSAWWVRIPPEGGRDGADRKVTELRALGIRDYFIVHEAGPNQFAVSLGLFKTEAKAQQHLAFLRTKRVRGAGVTPRHAPVYRIEIRGPSAALATFDKSRGAAQAGAAKTGCNP</sequence>
<organism evidence="3 4">
    <name type="scientific">Aromatoleum aromaticum (strain DSM 19018 / LMG 30748 / EbN1)</name>
    <name type="common">Azoarcus sp. (strain EbN1)</name>
    <dbReference type="NCBI Taxonomy" id="76114"/>
    <lineage>
        <taxon>Bacteria</taxon>
        <taxon>Pseudomonadati</taxon>
        <taxon>Pseudomonadota</taxon>
        <taxon>Betaproteobacteria</taxon>
        <taxon>Rhodocyclales</taxon>
        <taxon>Rhodocyclaceae</taxon>
        <taxon>Aromatoleum</taxon>
    </lineage>
</organism>
<gene>
    <name evidence="3" type="ORF">ebA4108</name>
</gene>
<keyword evidence="4" id="KW-1185">Reference proteome</keyword>
<dbReference type="InterPro" id="IPR036680">
    <property type="entry name" value="SPOR-like_sf"/>
</dbReference>
<dbReference type="EMBL" id="CR555306">
    <property type="protein sequence ID" value="CAI08451.1"/>
    <property type="molecule type" value="Genomic_DNA"/>
</dbReference>
<reference evidence="3 4" key="1">
    <citation type="journal article" date="2005" name="Arch. Microbiol.">
        <title>The genome sequence of an anaerobic aromatic-degrading denitrifying bacterium, strain EbN1.</title>
        <authorList>
            <person name="Rabus R."/>
            <person name="Kube M."/>
            <person name="Heider J."/>
            <person name="Beck A."/>
            <person name="Heitmann K."/>
            <person name="Widdel F."/>
            <person name="Reinhardt R."/>
        </authorList>
    </citation>
    <scope>NUCLEOTIDE SEQUENCE [LARGE SCALE GENOMIC DNA]</scope>
    <source>
        <strain evidence="3 4">EbN1</strain>
    </source>
</reference>
<dbReference type="SUPFAM" id="SSF110997">
    <property type="entry name" value="Sporulation related repeat"/>
    <property type="match status" value="1"/>
</dbReference>
<dbReference type="InterPro" id="IPR007730">
    <property type="entry name" value="SPOR-like_dom"/>
</dbReference>
<dbReference type="KEGG" id="eba:ebA4108"/>
<dbReference type="eggNOG" id="ENOG503300Q">
    <property type="taxonomic scope" value="Bacteria"/>
</dbReference>
<feature type="domain" description="SPOR" evidence="2">
    <location>
        <begin position="146"/>
        <end position="225"/>
    </location>
</feature>
<dbReference type="HOGENOM" id="CLU_085053_0_0_4"/>
<evidence type="ECO:0000313" key="4">
    <source>
        <dbReference type="Proteomes" id="UP000006552"/>
    </source>
</evidence>
<name>Q5P2L3_AROAE</name>
<dbReference type="Proteomes" id="UP000006552">
    <property type="component" value="Chromosome"/>
</dbReference>
<evidence type="ECO:0000256" key="1">
    <source>
        <dbReference type="SAM" id="MobiDB-lite"/>
    </source>
</evidence>
<dbReference type="STRING" id="76114.ebA4108"/>
<dbReference type="PROSITE" id="PS51724">
    <property type="entry name" value="SPOR"/>
    <property type="match status" value="1"/>
</dbReference>
<dbReference type="Pfam" id="PF05036">
    <property type="entry name" value="SPOR"/>
    <property type="match status" value="1"/>
</dbReference>
<evidence type="ECO:0000259" key="2">
    <source>
        <dbReference type="PROSITE" id="PS51724"/>
    </source>
</evidence>
<feature type="region of interest" description="Disordered" evidence="1">
    <location>
        <begin position="56"/>
        <end position="85"/>
    </location>
</feature>
<proteinExistence type="predicted"/>
<feature type="compositionally biased region" description="Low complexity" evidence="1">
    <location>
        <begin position="56"/>
        <end position="72"/>
    </location>
</feature>
<evidence type="ECO:0000313" key="3">
    <source>
        <dbReference type="EMBL" id="CAI08451.1"/>
    </source>
</evidence>